<keyword evidence="3 7" id="KW-0732">Signal</keyword>
<feature type="domain" description="Gram-positive cocci surface proteins LPxTG" evidence="8">
    <location>
        <begin position="189"/>
        <end position="224"/>
    </location>
</feature>
<dbReference type="AlphaFoldDB" id="A0A918L2W1"/>
<reference evidence="9" key="1">
    <citation type="journal article" date="2014" name="Int. J. Syst. Evol. Microbiol.">
        <title>Complete genome sequence of Corynebacterium casei LMG S-19264T (=DSM 44701T), isolated from a smear-ripened cheese.</title>
        <authorList>
            <consortium name="US DOE Joint Genome Institute (JGI-PGF)"/>
            <person name="Walter F."/>
            <person name="Albersmeier A."/>
            <person name="Kalinowski J."/>
            <person name="Ruckert C."/>
        </authorList>
    </citation>
    <scope>NUCLEOTIDE SEQUENCE</scope>
    <source>
        <strain evidence="9">JCM 4386</strain>
    </source>
</reference>
<dbReference type="Proteomes" id="UP000606194">
    <property type="component" value="Unassembled WGS sequence"/>
</dbReference>
<feature type="chain" id="PRO_5039369908" description="Gram-positive cocci surface proteins LPxTG domain-containing protein" evidence="7">
    <location>
        <begin position="34"/>
        <end position="224"/>
    </location>
</feature>
<keyword evidence="6" id="KW-0472">Membrane</keyword>
<evidence type="ECO:0000256" key="7">
    <source>
        <dbReference type="SAM" id="SignalP"/>
    </source>
</evidence>
<keyword evidence="1" id="KW-0134">Cell wall</keyword>
<evidence type="ECO:0000256" key="6">
    <source>
        <dbReference type="SAM" id="Phobius"/>
    </source>
</evidence>
<proteinExistence type="predicted"/>
<evidence type="ECO:0000256" key="1">
    <source>
        <dbReference type="ARBA" id="ARBA00022512"/>
    </source>
</evidence>
<keyword evidence="2" id="KW-0964">Secreted</keyword>
<evidence type="ECO:0000256" key="4">
    <source>
        <dbReference type="ARBA" id="ARBA00023088"/>
    </source>
</evidence>
<keyword evidence="4" id="KW-0572">Peptidoglycan-anchor</keyword>
<evidence type="ECO:0000313" key="10">
    <source>
        <dbReference type="Proteomes" id="UP000606194"/>
    </source>
</evidence>
<evidence type="ECO:0000256" key="5">
    <source>
        <dbReference type="SAM" id="MobiDB-lite"/>
    </source>
</evidence>
<dbReference type="EMBL" id="BMTL01000010">
    <property type="protein sequence ID" value="GGR87300.1"/>
    <property type="molecule type" value="Genomic_DNA"/>
</dbReference>
<protein>
    <recommendedName>
        <fullName evidence="8">Gram-positive cocci surface proteins LPxTG domain-containing protein</fullName>
    </recommendedName>
</protein>
<sequence>MTASRRWRAALASAASTAILIGAPLIGAQAASAQPYPPPPPPLSVSTTLVTAGGSLTFSTLPGMFTPRADVTALMESTPVVLGHFRALADGSAAGTVTIPANTVTGWHLFRLTSRRPHPSIGVNIFVQGGLTPSQPPRPPHHPGNPGHHEGPGHGGHNGPGVATNASLELAAAAEPAHGPQADRSDRNLAATGSDKSLVIGGAATALLVAGGGTMLTVRRRRSS</sequence>
<keyword evidence="6" id="KW-1133">Transmembrane helix</keyword>
<feature type="signal peptide" evidence="7">
    <location>
        <begin position="1"/>
        <end position="33"/>
    </location>
</feature>
<dbReference type="PROSITE" id="PS50847">
    <property type="entry name" value="GRAM_POS_ANCHORING"/>
    <property type="match status" value="1"/>
</dbReference>
<dbReference type="InterPro" id="IPR019931">
    <property type="entry name" value="LPXTG_anchor"/>
</dbReference>
<comment type="caution">
    <text evidence="9">The sequence shown here is derived from an EMBL/GenBank/DDBJ whole genome shotgun (WGS) entry which is preliminary data.</text>
</comment>
<reference evidence="9" key="2">
    <citation type="submission" date="2020-09" db="EMBL/GenBank/DDBJ databases">
        <authorList>
            <person name="Sun Q."/>
            <person name="Ohkuma M."/>
        </authorList>
    </citation>
    <scope>NUCLEOTIDE SEQUENCE</scope>
    <source>
        <strain evidence="9">JCM 4386</strain>
    </source>
</reference>
<name>A0A918L2W1_9ACTN</name>
<evidence type="ECO:0000313" key="9">
    <source>
        <dbReference type="EMBL" id="GGR87300.1"/>
    </source>
</evidence>
<evidence type="ECO:0000256" key="2">
    <source>
        <dbReference type="ARBA" id="ARBA00022525"/>
    </source>
</evidence>
<evidence type="ECO:0000259" key="8">
    <source>
        <dbReference type="PROSITE" id="PS50847"/>
    </source>
</evidence>
<organism evidence="9 10">
    <name type="scientific">Streptomyces humidus</name>
    <dbReference type="NCBI Taxonomy" id="52259"/>
    <lineage>
        <taxon>Bacteria</taxon>
        <taxon>Bacillati</taxon>
        <taxon>Actinomycetota</taxon>
        <taxon>Actinomycetes</taxon>
        <taxon>Kitasatosporales</taxon>
        <taxon>Streptomycetaceae</taxon>
        <taxon>Streptomyces</taxon>
    </lineage>
</organism>
<keyword evidence="6" id="KW-0812">Transmembrane</keyword>
<evidence type="ECO:0000256" key="3">
    <source>
        <dbReference type="ARBA" id="ARBA00022729"/>
    </source>
</evidence>
<keyword evidence="10" id="KW-1185">Reference proteome</keyword>
<feature type="transmembrane region" description="Helical" evidence="6">
    <location>
        <begin position="198"/>
        <end position="218"/>
    </location>
</feature>
<accession>A0A918L2W1</accession>
<feature type="region of interest" description="Disordered" evidence="5">
    <location>
        <begin position="124"/>
        <end position="163"/>
    </location>
</feature>
<gene>
    <name evidence="9" type="ORF">GCM10010269_28030</name>
</gene>